<accession>A0A6C0BNP2</accession>
<proteinExistence type="predicted"/>
<feature type="transmembrane region" description="Helical" evidence="1">
    <location>
        <begin position="30"/>
        <end position="47"/>
    </location>
</feature>
<feature type="transmembrane region" description="Helical" evidence="1">
    <location>
        <begin position="122"/>
        <end position="138"/>
    </location>
</feature>
<feature type="transmembrane region" description="Helical" evidence="1">
    <location>
        <begin position="59"/>
        <end position="79"/>
    </location>
</feature>
<organism evidence="2">
    <name type="scientific">viral metagenome</name>
    <dbReference type="NCBI Taxonomy" id="1070528"/>
    <lineage>
        <taxon>unclassified sequences</taxon>
        <taxon>metagenomes</taxon>
        <taxon>organismal metagenomes</taxon>
    </lineage>
</organism>
<protein>
    <submittedName>
        <fullName evidence="2">Uncharacterized protein</fullName>
    </submittedName>
</protein>
<evidence type="ECO:0000256" key="1">
    <source>
        <dbReference type="SAM" id="Phobius"/>
    </source>
</evidence>
<name>A0A6C0BNP2_9ZZZZ</name>
<dbReference type="AlphaFoldDB" id="A0A6C0BNP2"/>
<keyword evidence="1" id="KW-0472">Membrane</keyword>
<keyword evidence="1" id="KW-1133">Transmembrane helix</keyword>
<feature type="transmembrane region" description="Helical" evidence="1">
    <location>
        <begin position="91"/>
        <end position="110"/>
    </location>
</feature>
<keyword evidence="1" id="KW-0812">Transmembrane</keyword>
<sequence>MILFYEFLTLWFLFIYILDIGLNVTIINTYVLSMIISFFGLYITYYIKELQIDNLQIKGHELIIIDIIFHQLPFVYMLINHNKFKNRYDVNSTFLTILFTCIYYIFIDIYKVYKFDKKKTRYMFLLTIISVILFTTLLH</sequence>
<dbReference type="EMBL" id="MN739215">
    <property type="protein sequence ID" value="QHS94037.1"/>
    <property type="molecule type" value="Genomic_DNA"/>
</dbReference>
<reference evidence="2" key="1">
    <citation type="journal article" date="2020" name="Nature">
        <title>Giant virus diversity and host interactions through global metagenomics.</title>
        <authorList>
            <person name="Schulz F."/>
            <person name="Roux S."/>
            <person name="Paez-Espino D."/>
            <person name="Jungbluth S."/>
            <person name="Walsh D.A."/>
            <person name="Denef V.J."/>
            <person name="McMahon K.D."/>
            <person name="Konstantinidis K.T."/>
            <person name="Eloe-Fadrosh E.A."/>
            <person name="Kyrpides N.C."/>
            <person name="Woyke T."/>
        </authorList>
    </citation>
    <scope>NUCLEOTIDE SEQUENCE</scope>
    <source>
        <strain evidence="2">GVMAG-M-3300018416-26</strain>
    </source>
</reference>
<evidence type="ECO:0000313" key="2">
    <source>
        <dbReference type="EMBL" id="QHS94037.1"/>
    </source>
</evidence>